<evidence type="ECO:0000256" key="4">
    <source>
        <dbReference type="ARBA" id="ARBA00038168"/>
    </source>
</evidence>
<dbReference type="InterPro" id="IPR001199">
    <property type="entry name" value="Cyt_B5-like_heme/steroid-bd"/>
</dbReference>
<name>A0A7J6QGY3_PEROL</name>
<evidence type="ECO:0000259" key="6">
    <source>
        <dbReference type="PROSITE" id="PS50255"/>
    </source>
</evidence>
<evidence type="ECO:0000256" key="2">
    <source>
        <dbReference type="ARBA" id="ARBA00022723"/>
    </source>
</evidence>
<proteinExistence type="inferred from homology"/>
<gene>
    <name evidence="7" type="primary">ERO1LB_3</name>
    <name evidence="7" type="ORF">FOZ62_031118</name>
</gene>
<dbReference type="PRINTS" id="PR00363">
    <property type="entry name" value="CYTOCHROMEB5"/>
</dbReference>
<dbReference type="SUPFAM" id="SSF55856">
    <property type="entry name" value="Cytochrome b5-like heme/steroid binding domain"/>
    <property type="match status" value="1"/>
</dbReference>
<evidence type="ECO:0000313" key="8">
    <source>
        <dbReference type="Proteomes" id="UP000574390"/>
    </source>
</evidence>
<evidence type="ECO:0000256" key="1">
    <source>
        <dbReference type="ARBA" id="ARBA00022617"/>
    </source>
</evidence>
<dbReference type="GO" id="GO:0020037">
    <property type="term" value="F:heme binding"/>
    <property type="evidence" value="ECO:0007669"/>
    <property type="project" value="TreeGrafter"/>
</dbReference>
<dbReference type="Proteomes" id="UP000574390">
    <property type="component" value="Unassembled WGS sequence"/>
</dbReference>
<keyword evidence="1" id="KW-0349">Heme</keyword>
<evidence type="ECO:0000256" key="5">
    <source>
        <dbReference type="SAM" id="MobiDB-lite"/>
    </source>
</evidence>
<keyword evidence="2" id="KW-0479">Metal-binding</keyword>
<dbReference type="PANTHER" id="PTHR19359">
    <property type="entry name" value="CYTOCHROME B5"/>
    <property type="match status" value="1"/>
</dbReference>
<dbReference type="EMBL" id="JABANM010029530">
    <property type="protein sequence ID" value="KAF4707849.1"/>
    <property type="molecule type" value="Genomic_DNA"/>
</dbReference>
<dbReference type="SMART" id="SM01117">
    <property type="entry name" value="Cyt-b5"/>
    <property type="match status" value="1"/>
</dbReference>
<feature type="region of interest" description="Disordered" evidence="5">
    <location>
        <begin position="20"/>
        <end position="43"/>
    </location>
</feature>
<dbReference type="AlphaFoldDB" id="A0A7J6QGY3"/>
<dbReference type="GO" id="GO:0046872">
    <property type="term" value="F:metal ion binding"/>
    <property type="evidence" value="ECO:0007669"/>
    <property type="project" value="UniProtKB-KW"/>
</dbReference>
<dbReference type="GO" id="GO:0016020">
    <property type="term" value="C:membrane"/>
    <property type="evidence" value="ECO:0007669"/>
    <property type="project" value="TreeGrafter"/>
</dbReference>
<comment type="similarity">
    <text evidence="4">Belongs to the cytochrome b5 family.</text>
</comment>
<feature type="domain" description="Cytochrome b5 heme-binding" evidence="6">
    <location>
        <begin position="33"/>
        <end position="108"/>
    </location>
</feature>
<sequence>CAVFGKRIGDRLPVEGHIDVDQARQPEQRAPRRKSVGSVELAEHNSPSNCWIALYGSVYDFSDYSSEHPGGSSAIEEGCGKDATETFKQVHTASLVGDMGFEPIGVLEEEEESASVDARHRRANDEL</sequence>
<feature type="non-terminal residue" evidence="7">
    <location>
        <position position="1"/>
    </location>
</feature>
<accession>A0A7J6QGY3</accession>
<organism evidence="7 8">
    <name type="scientific">Perkinsus olseni</name>
    <name type="common">Perkinsus atlanticus</name>
    <dbReference type="NCBI Taxonomy" id="32597"/>
    <lineage>
        <taxon>Eukaryota</taxon>
        <taxon>Sar</taxon>
        <taxon>Alveolata</taxon>
        <taxon>Perkinsozoa</taxon>
        <taxon>Perkinsea</taxon>
        <taxon>Perkinsida</taxon>
        <taxon>Perkinsidae</taxon>
        <taxon>Perkinsus</taxon>
    </lineage>
</organism>
<protein>
    <submittedName>
        <fullName evidence="7">Fumarate reductase</fullName>
    </submittedName>
</protein>
<comment type="caution">
    <text evidence="7">The sequence shown here is derived from an EMBL/GenBank/DDBJ whole genome shotgun (WGS) entry which is preliminary data.</text>
</comment>
<dbReference type="InterPro" id="IPR050668">
    <property type="entry name" value="Cytochrome_b5"/>
</dbReference>
<reference evidence="7 8" key="1">
    <citation type="submission" date="2020-04" db="EMBL/GenBank/DDBJ databases">
        <title>Perkinsus olseni comparative genomics.</title>
        <authorList>
            <person name="Bogema D.R."/>
        </authorList>
    </citation>
    <scope>NUCLEOTIDE SEQUENCE [LARGE SCALE GENOMIC DNA]</scope>
    <source>
        <strain evidence="7">ATCC PRA-205</strain>
    </source>
</reference>
<evidence type="ECO:0000256" key="3">
    <source>
        <dbReference type="ARBA" id="ARBA00023004"/>
    </source>
</evidence>
<dbReference type="Pfam" id="PF00173">
    <property type="entry name" value="Cyt-b5"/>
    <property type="match status" value="1"/>
</dbReference>
<dbReference type="PROSITE" id="PS50255">
    <property type="entry name" value="CYTOCHROME_B5_2"/>
    <property type="match status" value="1"/>
</dbReference>
<dbReference type="PANTHER" id="PTHR19359:SF95">
    <property type="entry name" value="CYTOCHROME B5 TYPE B"/>
    <property type="match status" value="1"/>
</dbReference>
<keyword evidence="3" id="KW-0408">Iron</keyword>
<feature type="compositionally biased region" description="Basic and acidic residues" evidence="5">
    <location>
        <begin position="20"/>
        <end position="30"/>
    </location>
</feature>
<dbReference type="Gene3D" id="3.10.120.10">
    <property type="entry name" value="Cytochrome b5-like heme/steroid binding domain"/>
    <property type="match status" value="1"/>
</dbReference>
<feature type="region of interest" description="Disordered" evidence="5">
    <location>
        <begin position="108"/>
        <end position="127"/>
    </location>
</feature>
<dbReference type="InterPro" id="IPR036400">
    <property type="entry name" value="Cyt_B5-like_heme/steroid_sf"/>
</dbReference>
<evidence type="ECO:0000313" key="7">
    <source>
        <dbReference type="EMBL" id="KAF4707849.1"/>
    </source>
</evidence>